<evidence type="ECO:0000313" key="3">
    <source>
        <dbReference type="EMBL" id="NFV27792.1"/>
    </source>
</evidence>
<proteinExistence type="predicted"/>
<reference evidence="4 5" key="1">
    <citation type="submission" date="2019-04" db="EMBL/GenBank/DDBJ databases">
        <title>Genome sequencing of Clostridium botulinum Groups I-IV and Clostridium butyricum.</title>
        <authorList>
            <person name="Brunt J."/>
            <person name="Van Vliet A.H.M."/>
            <person name="Stringer S.C."/>
            <person name="Carter A.T."/>
            <person name="Peck M.W."/>
        </authorList>
    </citation>
    <scope>NUCLEOTIDE SEQUENCE [LARGE SCALE GENOMIC DNA]</scope>
    <source>
        <strain evidence="1 5">1605</strain>
        <strain evidence="3 6">BL81</strain>
        <strain evidence="2 4">CB-K-33E</strain>
    </source>
</reference>
<evidence type="ECO:0000313" key="1">
    <source>
        <dbReference type="EMBL" id="NFF87735.1"/>
    </source>
</evidence>
<sequence>MINRDRIIKLLKDFKEWSIDFHECLNSLENCNDDILKKVLYHSVRAYFLDFHILCEDYISINLKDINKYKIDISAIEGMEIIKENNRISGDFFNFYCVSRRYRNRLAHRYKMPKDEEILFNMKSNLKFIDELEVSIKNIIN</sequence>
<evidence type="ECO:0000313" key="5">
    <source>
        <dbReference type="Proteomes" id="UP000476820"/>
    </source>
</evidence>
<dbReference type="EMBL" id="SXFB01000021">
    <property type="protein sequence ID" value="NFV27792.1"/>
    <property type="molecule type" value="Genomic_DNA"/>
</dbReference>
<dbReference type="Proteomes" id="UP000476820">
    <property type="component" value="Unassembled WGS sequence"/>
</dbReference>
<gene>
    <name evidence="1" type="ORF">FC774_07580</name>
    <name evidence="2" type="ORF">FDB51_01100</name>
    <name evidence="3" type="ORF">FDG31_16865</name>
</gene>
<dbReference type="EMBL" id="SWOV01000015">
    <property type="protein sequence ID" value="NFF87735.1"/>
    <property type="molecule type" value="Genomic_DNA"/>
</dbReference>
<dbReference type="Proteomes" id="UP000473681">
    <property type="component" value="Unassembled WGS sequence"/>
</dbReference>
<evidence type="ECO:0000313" key="4">
    <source>
        <dbReference type="Proteomes" id="UP000473681"/>
    </source>
</evidence>
<evidence type="ECO:0000313" key="2">
    <source>
        <dbReference type="EMBL" id="NFN33749.1"/>
    </source>
</evidence>
<protein>
    <recommendedName>
        <fullName evidence="7">DUF86 domain-containing protein</fullName>
    </recommendedName>
</protein>
<evidence type="ECO:0000313" key="6">
    <source>
        <dbReference type="Proteomes" id="UP000486903"/>
    </source>
</evidence>
<name>A0A0M1LIF7_CLOBO</name>
<dbReference type="EMBL" id="SWVK01000001">
    <property type="protein sequence ID" value="NFN33749.1"/>
    <property type="molecule type" value="Genomic_DNA"/>
</dbReference>
<comment type="caution">
    <text evidence="2">The sequence shown here is derived from an EMBL/GenBank/DDBJ whole genome shotgun (WGS) entry which is preliminary data.</text>
</comment>
<evidence type="ECO:0008006" key="7">
    <source>
        <dbReference type="Google" id="ProtNLM"/>
    </source>
</evidence>
<dbReference type="OrthoDB" id="1907490at2"/>
<dbReference type="AlphaFoldDB" id="A0A0M1LIF7"/>
<dbReference type="InterPro" id="IPR037038">
    <property type="entry name" value="HepT-like_sf"/>
</dbReference>
<organism evidence="2 4">
    <name type="scientific">Clostridium botulinum</name>
    <dbReference type="NCBI Taxonomy" id="1491"/>
    <lineage>
        <taxon>Bacteria</taxon>
        <taxon>Bacillati</taxon>
        <taxon>Bacillota</taxon>
        <taxon>Clostridia</taxon>
        <taxon>Eubacteriales</taxon>
        <taxon>Clostridiaceae</taxon>
        <taxon>Clostridium</taxon>
    </lineage>
</organism>
<dbReference type="RefSeq" id="WP_003373744.1">
    <property type="nucleotide sequence ID" value="NZ_JACBBA010000010.1"/>
</dbReference>
<accession>A0A0M1LIF7</accession>
<dbReference type="Gene3D" id="1.20.120.580">
    <property type="entry name" value="bsu32300-like"/>
    <property type="match status" value="1"/>
</dbReference>
<dbReference type="Proteomes" id="UP000486903">
    <property type="component" value="Unassembled WGS sequence"/>
</dbReference>